<keyword evidence="7" id="KW-1185">Reference proteome</keyword>
<dbReference type="InterPro" id="IPR050248">
    <property type="entry name" value="Polysacc_deacetylase_ArnD"/>
</dbReference>
<dbReference type="SUPFAM" id="SSF88713">
    <property type="entry name" value="Glycoside hydrolase/deacetylase"/>
    <property type="match status" value="1"/>
</dbReference>
<evidence type="ECO:0000256" key="2">
    <source>
        <dbReference type="ARBA" id="ARBA00022801"/>
    </source>
</evidence>
<feature type="compositionally biased region" description="Low complexity" evidence="3">
    <location>
        <begin position="127"/>
        <end position="140"/>
    </location>
</feature>
<name>A0A4S8PM47_9ACTN</name>
<dbReference type="PANTHER" id="PTHR10587">
    <property type="entry name" value="GLYCOSYL TRANSFERASE-RELATED"/>
    <property type="match status" value="1"/>
</dbReference>
<feature type="region of interest" description="Disordered" evidence="3">
    <location>
        <begin position="1"/>
        <end position="32"/>
    </location>
</feature>
<feature type="compositionally biased region" description="Low complexity" evidence="3">
    <location>
        <begin position="86"/>
        <end position="103"/>
    </location>
</feature>
<feature type="region of interest" description="Disordered" evidence="3">
    <location>
        <begin position="81"/>
        <end position="164"/>
    </location>
</feature>
<evidence type="ECO:0000256" key="4">
    <source>
        <dbReference type="SAM" id="Phobius"/>
    </source>
</evidence>
<reference evidence="6 7" key="1">
    <citation type="journal article" date="2018" name="Int. J. Syst. Evol. Microbiol.">
        <title>Glycomyces paridis sp. nov., isolated from the medicinal plant Paris polyphylla.</title>
        <authorList>
            <person name="Fang X.M."/>
            <person name="Bai J.L."/>
            <person name="Su J."/>
            <person name="Zhao L.L."/>
            <person name="Liu H.Y."/>
            <person name="Ma B.P."/>
            <person name="Zhang Y.Q."/>
            <person name="Yu L.Y."/>
        </authorList>
    </citation>
    <scope>NUCLEOTIDE SEQUENCE [LARGE SCALE GENOMIC DNA]</scope>
    <source>
        <strain evidence="6 7">CPCC 204357</strain>
    </source>
</reference>
<keyword evidence="4" id="KW-0812">Transmembrane</keyword>
<evidence type="ECO:0000256" key="1">
    <source>
        <dbReference type="ARBA" id="ARBA00022723"/>
    </source>
</evidence>
<dbReference type="InterPro" id="IPR011330">
    <property type="entry name" value="Glyco_hydro/deAcase_b/a-brl"/>
</dbReference>
<dbReference type="CDD" id="cd10917">
    <property type="entry name" value="CE4_NodB_like_6s_7s"/>
    <property type="match status" value="1"/>
</dbReference>
<sequence>MTRCVSTPSMSRSAWSRRTPNTAPVAPVMPTTSRIAPPRIPCAVAQDTYNHVMRHHKLGIAVAVATLLVLAWIWPEGGEPPEGTLAATEPTASAAPAPETEGAGESGDTGDGASAADESPAETGAEPSTEAPATSQAPSSAPVPAPSAEPASNAYDGPLGTRNHTDSEAVALTFDDGPSPEWTPTVLSMLRERGIKATFCVIGAYAEAYPEIIADIVREGHTLCNHSWFHEFDLGKQSEDEIRANLQRTNDAITKAAPGAAIAYFRHPGGQWTDRAIAVAADMGMESLHWAVDPSDWDNATTESQIEDRVLDHTGPGAIVLLHDGASNQKDMCGALEKILDEFDRRGYAYTAL</sequence>
<evidence type="ECO:0000259" key="5">
    <source>
        <dbReference type="PROSITE" id="PS51677"/>
    </source>
</evidence>
<proteinExistence type="predicted"/>
<keyword evidence="1" id="KW-0479">Metal-binding</keyword>
<dbReference type="PANTHER" id="PTHR10587:SF133">
    <property type="entry name" value="CHITIN DEACETYLASE 1-RELATED"/>
    <property type="match status" value="1"/>
</dbReference>
<dbReference type="GO" id="GO:0016020">
    <property type="term" value="C:membrane"/>
    <property type="evidence" value="ECO:0007669"/>
    <property type="project" value="TreeGrafter"/>
</dbReference>
<keyword evidence="4" id="KW-0472">Membrane</keyword>
<dbReference type="GO" id="GO:0005975">
    <property type="term" value="P:carbohydrate metabolic process"/>
    <property type="evidence" value="ECO:0007669"/>
    <property type="project" value="InterPro"/>
</dbReference>
<dbReference type="Pfam" id="PF01522">
    <property type="entry name" value="Polysacc_deac_1"/>
    <property type="match status" value="1"/>
</dbReference>
<evidence type="ECO:0000313" key="6">
    <source>
        <dbReference type="EMBL" id="THV31953.1"/>
    </source>
</evidence>
<dbReference type="Gene3D" id="3.20.20.370">
    <property type="entry name" value="Glycoside hydrolase/deacetylase"/>
    <property type="match status" value="1"/>
</dbReference>
<evidence type="ECO:0000256" key="3">
    <source>
        <dbReference type="SAM" id="MobiDB-lite"/>
    </source>
</evidence>
<dbReference type="PROSITE" id="PS51677">
    <property type="entry name" value="NODB"/>
    <property type="match status" value="1"/>
</dbReference>
<gene>
    <name evidence="6" type="ORF">E9998_00360</name>
</gene>
<protein>
    <submittedName>
        <fullName evidence="6">Polysaccharide deacetylase family protein</fullName>
    </submittedName>
</protein>
<comment type="caution">
    <text evidence="6">The sequence shown here is derived from an EMBL/GenBank/DDBJ whole genome shotgun (WGS) entry which is preliminary data.</text>
</comment>
<evidence type="ECO:0000313" key="7">
    <source>
        <dbReference type="Proteomes" id="UP000305792"/>
    </source>
</evidence>
<feature type="transmembrane region" description="Helical" evidence="4">
    <location>
        <begin position="58"/>
        <end position="75"/>
    </location>
</feature>
<dbReference type="GO" id="GO:0046872">
    <property type="term" value="F:metal ion binding"/>
    <property type="evidence" value="ECO:0007669"/>
    <property type="project" value="UniProtKB-KW"/>
</dbReference>
<keyword evidence="4" id="KW-1133">Transmembrane helix</keyword>
<dbReference type="Proteomes" id="UP000305792">
    <property type="component" value="Unassembled WGS sequence"/>
</dbReference>
<keyword evidence="2" id="KW-0378">Hydrolase</keyword>
<feature type="domain" description="NodB homology" evidence="5">
    <location>
        <begin position="168"/>
        <end position="351"/>
    </location>
</feature>
<dbReference type="GO" id="GO:0016810">
    <property type="term" value="F:hydrolase activity, acting on carbon-nitrogen (but not peptide) bonds"/>
    <property type="evidence" value="ECO:0007669"/>
    <property type="project" value="InterPro"/>
</dbReference>
<dbReference type="EMBL" id="STGX01000001">
    <property type="protein sequence ID" value="THV31953.1"/>
    <property type="molecule type" value="Genomic_DNA"/>
</dbReference>
<dbReference type="AlphaFoldDB" id="A0A4S8PM47"/>
<dbReference type="InterPro" id="IPR002509">
    <property type="entry name" value="NODB_dom"/>
</dbReference>
<organism evidence="6 7">
    <name type="scientific">Glycomyces paridis</name>
    <dbReference type="NCBI Taxonomy" id="2126555"/>
    <lineage>
        <taxon>Bacteria</taxon>
        <taxon>Bacillati</taxon>
        <taxon>Actinomycetota</taxon>
        <taxon>Actinomycetes</taxon>
        <taxon>Glycomycetales</taxon>
        <taxon>Glycomycetaceae</taxon>
        <taxon>Glycomyces</taxon>
    </lineage>
</organism>
<accession>A0A4S8PM47</accession>
<feature type="compositionally biased region" description="Polar residues" evidence="3">
    <location>
        <begin position="1"/>
        <end position="22"/>
    </location>
</feature>